<evidence type="ECO:0000313" key="3">
    <source>
        <dbReference type="Proteomes" id="UP001597361"/>
    </source>
</evidence>
<dbReference type="EC" id="2.4.-.-" evidence="2"/>
<dbReference type="Pfam" id="PF00534">
    <property type="entry name" value="Glycos_transf_1"/>
    <property type="match status" value="1"/>
</dbReference>
<dbReference type="InterPro" id="IPR001296">
    <property type="entry name" value="Glyco_trans_1"/>
</dbReference>
<keyword evidence="3" id="KW-1185">Reference proteome</keyword>
<dbReference type="PANTHER" id="PTHR12526:SF630">
    <property type="entry name" value="GLYCOSYLTRANSFERASE"/>
    <property type="match status" value="1"/>
</dbReference>
<dbReference type="Proteomes" id="UP001597361">
    <property type="component" value="Unassembled WGS sequence"/>
</dbReference>
<feature type="domain" description="Glycosyl transferase family 1" evidence="1">
    <location>
        <begin position="199"/>
        <end position="333"/>
    </location>
</feature>
<gene>
    <name evidence="2" type="ORF">ACFSKL_18490</name>
</gene>
<organism evidence="2 3">
    <name type="scientific">Belliella marina</name>
    <dbReference type="NCBI Taxonomy" id="1644146"/>
    <lineage>
        <taxon>Bacteria</taxon>
        <taxon>Pseudomonadati</taxon>
        <taxon>Bacteroidota</taxon>
        <taxon>Cytophagia</taxon>
        <taxon>Cytophagales</taxon>
        <taxon>Cyclobacteriaceae</taxon>
        <taxon>Belliella</taxon>
    </lineage>
</organism>
<protein>
    <submittedName>
        <fullName evidence="2">Glycosyltransferase</fullName>
        <ecNumber evidence="2">2.4.-.-</ecNumber>
    </submittedName>
</protein>
<evidence type="ECO:0000259" key="1">
    <source>
        <dbReference type="Pfam" id="PF00534"/>
    </source>
</evidence>
<dbReference type="Gene3D" id="3.40.50.2000">
    <property type="entry name" value="Glycogen Phosphorylase B"/>
    <property type="match status" value="2"/>
</dbReference>
<dbReference type="PANTHER" id="PTHR12526">
    <property type="entry name" value="GLYCOSYLTRANSFERASE"/>
    <property type="match status" value="1"/>
</dbReference>
<dbReference type="EMBL" id="JBHUHR010000045">
    <property type="protein sequence ID" value="MFD2036800.1"/>
    <property type="molecule type" value="Genomic_DNA"/>
</dbReference>
<accession>A0ABW4VT75</accession>
<evidence type="ECO:0000313" key="2">
    <source>
        <dbReference type="EMBL" id="MFD2036800.1"/>
    </source>
</evidence>
<dbReference type="GO" id="GO:0016757">
    <property type="term" value="F:glycosyltransferase activity"/>
    <property type="evidence" value="ECO:0007669"/>
    <property type="project" value="UniProtKB-KW"/>
</dbReference>
<dbReference type="SUPFAM" id="SSF53756">
    <property type="entry name" value="UDP-Glycosyltransferase/glycogen phosphorylase"/>
    <property type="match status" value="1"/>
</dbReference>
<name>A0ABW4VT75_9BACT</name>
<keyword evidence="2" id="KW-0328">Glycosyltransferase</keyword>
<reference evidence="3" key="1">
    <citation type="journal article" date="2019" name="Int. J. Syst. Evol. Microbiol.">
        <title>The Global Catalogue of Microorganisms (GCM) 10K type strain sequencing project: providing services to taxonomists for standard genome sequencing and annotation.</title>
        <authorList>
            <consortium name="The Broad Institute Genomics Platform"/>
            <consortium name="The Broad Institute Genome Sequencing Center for Infectious Disease"/>
            <person name="Wu L."/>
            <person name="Ma J."/>
        </authorList>
    </citation>
    <scope>NUCLEOTIDE SEQUENCE [LARGE SCALE GENOMIC DNA]</scope>
    <source>
        <strain evidence="3">CGMCC 1.15180</strain>
    </source>
</reference>
<keyword evidence="2" id="KW-0808">Transferase</keyword>
<proteinExistence type="predicted"/>
<sequence length="377" mass="43785">MNKTKRIAYCLLSNKLHGAEKRVFKLALSSWFSSQKELSPFLFVNLELFNLAQMNTELSILLKNNSSIIKIIPKPIINQRVFIHFWNMFFLTYFKIVYKINILHSYLAAYHYSLILAGLGSKVVFEVTSPDVADTFISAHKNTRIESYLQTRLFKINCVSDSVYNRFTKTQYIFSVLSKALIYMNYPFVSVRALEINSLDDKTRFKNKENVIICACRFIERKNVLKFASVMKDILSNYTDWKIKILGKGPLEIELKKILHEYIENSRAYVGYTNSIIEEFSKSKIVVSLIKPDNYPSQSLFEAMATGNCIVVSNSGNSYRLVDKQNGILSDDFRSDMENLLSSPDKIYNFCVNSYNKFHSDYSENVYFEELSYLYNN</sequence>
<comment type="caution">
    <text evidence="2">The sequence shown here is derived from an EMBL/GenBank/DDBJ whole genome shotgun (WGS) entry which is preliminary data.</text>
</comment>
<dbReference type="RefSeq" id="WP_376888196.1">
    <property type="nucleotide sequence ID" value="NZ_JBHUHR010000045.1"/>
</dbReference>